<feature type="compositionally biased region" description="Low complexity" evidence="3">
    <location>
        <begin position="480"/>
        <end position="497"/>
    </location>
</feature>
<evidence type="ECO:0000256" key="2">
    <source>
        <dbReference type="ARBA" id="ARBA00022837"/>
    </source>
</evidence>
<feature type="compositionally biased region" description="Polar residues" evidence="3">
    <location>
        <begin position="546"/>
        <end position="572"/>
    </location>
</feature>
<feature type="region of interest" description="Disordered" evidence="3">
    <location>
        <begin position="286"/>
        <end position="372"/>
    </location>
</feature>
<evidence type="ECO:0000313" key="5">
    <source>
        <dbReference type="EMBL" id="TDL29299.1"/>
    </source>
</evidence>
<dbReference type="InterPro" id="IPR000008">
    <property type="entry name" value="C2_dom"/>
</dbReference>
<proteinExistence type="predicted"/>
<dbReference type="Pfam" id="PF00168">
    <property type="entry name" value="C2"/>
    <property type="match status" value="2"/>
</dbReference>
<gene>
    <name evidence="5" type="ORF">BD410DRAFT_779668</name>
</gene>
<dbReference type="PANTHER" id="PTHR46502:SF2">
    <property type="entry name" value="16 KDA PHLOEM PROTEIN 2"/>
    <property type="match status" value="1"/>
</dbReference>
<dbReference type="STRING" id="50990.A0A4R5XDY4"/>
<dbReference type="VEuPathDB" id="FungiDB:BD410DRAFT_779668"/>
<feature type="compositionally biased region" description="Polar residues" evidence="3">
    <location>
        <begin position="587"/>
        <end position="604"/>
    </location>
</feature>
<dbReference type="Proteomes" id="UP000294933">
    <property type="component" value="Unassembled WGS sequence"/>
</dbReference>
<feature type="compositionally biased region" description="Pro residues" evidence="3">
    <location>
        <begin position="456"/>
        <end position="479"/>
    </location>
</feature>
<keyword evidence="2" id="KW-0106">Calcium</keyword>
<feature type="region of interest" description="Disordered" evidence="3">
    <location>
        <begin position="75"/>
        <end position="99"/>
    </location>
</feature>
<feature type="compositionally biased region" description="Pro residues" evidence="3">
    <location>
        <begin position="498"/>
        <end position="523"/>
    </location>
</feature>
<feature type="region of interest" description="Disordered" evidence="3">
    <location>
        <begin position="400"/>
        <end position="726"/>
    </location>
</feature>
<feature type="compositionally biased region" description="Pro residues" evidence="3">
    <location>
        <begin position="415"/>
        <end position="424"/>
    </location>
</feature>
<dbReference type="InterPro" id="IPR037791">
    <property type="entry name" value="C2_fungal_Inn1"/>
</dbReference>
<feature type="compositionally biased region" description="Pro residues" evidence="3">
    <location>
        <begin position="575"/>
        <end position="586"/>
    </location>
</feature>
<feature type="compositionally biased region" description="Low complexity" evidence="3">
    <location>
        <begin position="296"/>
        <end position="310"/>
    </location>
</feature>
<keyword evidence="1" id="KW-0479">Metal-binding</keyword>
<feature type="compositionally biased region" description="Pro residues" evidence="3">
    <location>
        <begin position="706"/>
        <end position="715"/>
    </location>
</feature>
<evidence type="ECO:0000259" key="4">
    <source>
        <dbReference type="PROSITE" id="PS50004"/>
    </source>
</evidence>
<evidence type="ECO:0000256" key="3">
    <source>
        <dbReference type="SAM" id="MobiDB-lite"/>
    </source>
</evidence>
<keyword evidence="6" id="KW-1185">Reference proteome</keyword>
<dbReference type="PROSITE" id="PS50004">
    <property type="entry name" value="C2"/>
    <property type="match status" value="1"/>
</dbReference>
<feature type="compositionally biased region" description="Low complexity" evidence="3">
    <location>
        <begin position="444"/>
        <end position="455"/>
    </location>
</feature>
<name>A0A4R5XDY4_9AGAM</name>
<dbReference type="CDD" id="cd08681">
    <property type="entry name" value="C2_fungal_Inn1p-like"/>
    <property type="match status" value="1"/>
</dbReference>
<dbReference type="OrthoDB" id="270970at2759"/>
<evidence type="ECO:0000313" key="6">
    <source>
        <dbReference type="Proteomes" id="UP000294933"/>
    </source>
</evidence>
<sequence>MTSTPIEIGTLIAVVLKAKNLPNKRHIGKQDPYCCVLLNGEKRRTKAIKRGGQHPEWDEEVRFTLYEDLEDELARTANARDDTPPPPPPKDGKKKKKIKGGKLMTVQCYADDPKEPDLIGETVVDLTEALTTGETDEWFTLSTKEKNYCGEVYLELTFWSNEKPPEKKTKNTPVKHGNQYGGPGSFVPLGDNGGGPTNGLGRDSVPASLRSSDSLAKLDLYIPPYENATIRSSRRQHGSALEAIADEFGGLNLDGHRRRESFPPLHGGHASHHSLEGFSTIQSLPSTYQTGDYNPSEYSDGSSSFSYQRSETPTGRGRYRQPSAGSYQEYRPPYEQPHQQYESSVPYHVAYNTPPHRSSFDSPSRGSLPPVPSGFVPVPSPATSSFFPVSSSTPGPLGYGGYGAQAASLNTSAPTPYPPQPSHTPAPSGFMPPSQPQSSMGFHSQQPPQQQSYQYPPYPPASAPPQPYPPPPPAPPQSVPPQSQSAPPQQFYSSSQPLPQPPPPPQGTPGPYPPYPPSTPSPPAAAQVVQYSSPAHTPGSRPLPQPGQQQFYSTPNGSSGGQSPVQSFPTASPYNPNPPPPPPPLTQNPASTQQHYQPSGFTSNPGPPPPPPPPPIRANLPPPPPPPPQLQYQQNGAENVPAARPALPQPPVNYQQQGQQGSAIYQPVPPPPPPPSFLRHVSVSQSYPLPTPPQTQQPINVNGTPYFPPPPPRPPVQLYEQAQWSQ</sequence>
<accession>A0A4R5XDY4</accession>
<evidence type="ECO:0000256" key="1">
    <source>
        <dbReference type="ARBA" id="ARBA00022723"/>
    </source>
</evidence>
<dbReference type="EMBL" id="ML170156">
    <property type="protein sequence ID" value="TDL29299.1"/>
    <property type="molecule type" value="Genomic_DNA"/>
</dbReference>
<dbReference type="SMART" id="SM00239">
    <property type="entry name" value="C2"/>
    <property type="match status" value="1"/>
</dbReference>
<dbReference type="Gene3D" id="2.60.40.150">
    <property type="entry name" value="C2 domain"/>
    <property type="match status" value="1"/>
</dbReference>
<feature type="region of interest" description="Disordered" evidence="3">
    <location>
        <begin position="163"/>
        <end position="208"/>
    </location>
</feature>
<organism evidence="5 6">
    <name type="scientific">Rickenella mellea</name>
    <dbReference type="NCBI Taxonomy" id="50990"/>
    <lineage>
        <taxon>Eukaryota</taxon>
        <taxon>Fungi</taxon>
        <taxon>Dikarya</taxon>
        <taxon>Basidiomycota</taxon>
        <taxon>Agaricomycotina</taxon>
        <taxon>Agaricomycetes</taxon>
        <taxon>Hymenochaetales</taxon>
        <taxon>Rickenellaceae</taxon>
        <taxon>Rickenella</taxon>
    </lineage>
</organism>
<feature type="compositionally biased region" description="Pro residues" evidence="3">
    <location>
        <begin position="667"/>
        <end position="676"/>
    </location>
</feature>
<dbReference type="SUPFAM" id="SSF49562">
    <property type="entry name" value="C2 domain (Calcium/lipid-binding domain, CaLB)"/>
    <property type="match status" value="1"/>
</dbReference>
<dbReference type="InterPro" id="IPR035892">
    <property type="entry name" value="C2_domain_sf"/>
</dbReference>
<reference evidence="5 6" key="1">
    <citation type="submission" date="2018-06" db="EMBL/GenBank/DDBJ databases">
        <title>A transcriptomic atlas of mushroom development highlights an independent origin of complex multicellularity.</title>
        <authorList>
            <consortium name="DOE Joint Genome Institute"/>
            <person name="Krizsan K."/>
            <person name="Almasi E."/>
            <person name="Merenyi Z."/>
            <person name="Sahu N."/>
            <person name="Viragh M."/>
            <person name="Koszo T."/>
            <person name="Mondo S."/>
            <person name="Kiss B."/>
            <person name="Balint B."/>
            <person name="Kues U."/>
            <person name="Barry K."/>
            <person name="Hegedus J.C."/>
            <person name="Henrissat B."/>
            <person name="Johnson J."/>
            <person name="Lipzen A."/>
            <person name="Ohm R."/>
            <person name="Nagy I."/>
            <person name="Pangilinan J."/>
            <person name="Yan J."/>
            <person name="Xiong Y."/>
            <person name="Grigoriev I.V."/>
            <person name="Hibbett D.S."/>
            <person name="Nagy L.G."/>
        </authorList>
    </citation>
    <scope>NUCLEOTIDE SEQUENCE [LARGE SCALE GENOMIC DNA]</scope>
    <source>
        <strain evidence="5 6">SZMC22713</strain>
    </source>
</reference>
<feature type="domain" description="C2" evidence="4">
    <location>
        <begin position="1"/>
        <end position="139"/>
    </location>
</feature>
<protein>
    <recommendedName>
        <fullName evidence="4">C2 domain-containing protein</fullName>
    </recommendedName>
</protein>
<dbReference type="GO" id="GO:0046872">
    <property type="term" value="F:metal ion binding"/>
    <property type="evidence" value="ECO:0007669"/>
    <property type="project" value="UniProtKB-KW"/>
</dbReference>
<feature type="compositionally biased region" description="Pro residues" evidence="3">
    <location>
        <begin position="605"/>
        <end position="629"/>
    </location>
</feature>
<dbReference type="AlphaFoldDB" id="A0A4R5XDY4"/>
<dbReference type="PANTHER" id="PTHR46502">
    <property type="entry name" value="C2 DOMAIN-CONTAINING"/>
    <property type="match status" value="1"/>
</dbReference>